<dbReference type="SUPFAM" id="SSF50475">
    <property type="entry name" value="FMN-binding split barrel"/>
    <property type="match status" value="1"/>
</dbReference>
<dbReference type="InterPro" id="IPR011576">
    <property type="entry name" value="Pyridox_Oxase_N"/>
</dbReference>
<gene>
    <name evidence="3" type="ORF">SAMN05444695_11522</name>
</gene>
<dbReference type="Gene3D" id="2.30.110.10">
    <property type="entry name" value="Electron Transport, Fmn-binding Protein, Chain A"/>
    <property type="match status" value="1"/>
</dbReference>
<accession>A0A1G8QG16</accession>
<dbReference type="AlphaFoldDB" id="A0A1G8QG16"/>
<dbReference type="Proteomes" id="UP000183263">
    <property type="component" value="Unassembled WGS sequence"/>
</dbReference>
<dbReference type="GO" id="GO:0016627">
    <property type="term" value="F:oxidoreductase activity, acting on the CH-CH group of donors"/>
    <property type="evidence" value="ECO:0007669"/>
    <property type="project" value="TreeGrafter"/>
</dbReference>
<feature type="domain" description="Pyridoxamine 5'-phosphate oxidase N-terminal" evidence="2">
    <location>
        <begin position="4"/>
        <end position="123"/>
    </location>
</feature>
<evidence type="ECO:0000259" key="2">
    <source>
        <dbReference type="Pfam" id="PF01243"/>
    </source>
</evidence>
<name>A0A1G8QG16_9NOCA</name>
<sequence>MSARERFAEARVARLATADADGTPHVVPLVFTLFAETLYTCVDEKPKTTRHLKRLRNIAARPQVSVLVDHYDDNWAQLWWVRVDGDASILTPAEPVDAAAEEARRAVDLLADKYPRYRRERPRGPVVAVRNLRWHAWSAHGDL</sequence>
<reference evidence="3 4" key="1">
    <citation type="submission" date="2016-10" db="EMBL/GenBank/DDBJ databases">
        <authorList>
            <person name="de Groot N.N."/>
        </authorList>
    </citation>
    <scope>NUCLEOTIDE SEQUENCE [LARGE SCALE GENOMIC DNA]</scope>
    <source>
        <strain evidence="3 4">DSM 44892</strain>
    </source>
</reference>
<dbReference type="InterPro" id="IPR012349">
    <property type="entry name" value="Split_barrel_FMN-bd"/>
</dbReference>
<protein>
    <submittedName>
        <fullName evidence="3">PPOX class probable F420-dependent enzyme, Rv0121 family</fullName>
    </submittedName>
</protein>
<organism evidence="3 4">
    <name type="scientific">Rhodococcus triatomae</name>
    <dbReference type="NCBI Taxonomy" id="300028"/>
    <lineage>
        <taxon>Bacteria</taxon>
        <taxon>Bacillati</taxon>
        <taxon>Actinomycetota</taxon>
        <taxon>Actinomycetes</taxon>
        <taxon>Mycobacteriales</taxon>
        <taxon>Nocardiaceae</taxon>
        <taxon>Rhodococcus</taxon>
    </lineage>
</organism>
<dbReference type="PANTHER" id="PTHR35176:SF2">
    <property type="entry name" value="F420H(2)-DEPENDENT REDUCTASE RV1155"/>
    <property type="match status" value="1"/>
</dbReference>
<keyword evidence="1" id="KW-0560">Oxidoreductase</keyword>
<evidence type="ECO:0000256" key="1">
    <source>
        <dbReference type="ARBA" id="ARBA00023002"/>
    </source>
</evidence>
<dbReference type="PANTHER" id="PTHR35176">
    <property type="entry name" value="HEME OXYGENASE HI_0854-RELATED"/>
    <property type="match status" value="1"/>
</dbReference>
<evidence type="ECO:0000313" key="4">
    <source>
        <dbReference type="Proteomes" id="UP000183263"/>
    </source>
</evidence>
<proteinExistence type="predicted"/>
<dbReference type="Pfam" id="PF01243">
    <property type="entry name" value="PNPOx_N"/>
    <property type="match status" value="1"/>
</dbReference>
<dbReference type="InterPro" id="IPR052019">
    <property type="entry name" value="F420H2_bilvrd_red/Heme_oxyg"/>
</dbReference>
<dbReference type="OrthoDB" id="9812086at2"/>
<dbReference type="EMBL" id="FNDN01000015">
    <property type="protein sequence ID" value="SDJ03739.1"/>
    <property type="molecule type" value="Genomic_DNA"/>
</dbReference>
<dbReference type="GO" id="GO:0070967">
    <property type="term" value="F:coenzyme F420 binding"/>
    <property type="evidence" value="ECO:0007669"/>
    <property type="project" value="TreeGrafter"/>
</dbReference>
<dbReference type="GO" id="GO:0005829">
    <property type="term" value="C:cytosol"/>
    <property type="evidence" value="ECO:0007669"/>
    <property type="project" value="TreeGrafter"/>
</dbReference>
<dbReference type="RefSeq" id="WP_072738834.1">
    <property type="nucleotide sequence ID" value="NZ_CP048813.1"/>
</dbReference>
<dbReference type="NCBIfam" id="TIGR03668">
    <property type="entry name" value="Rv0121_F420"/>
    <property type="match status" value="1"/>
</dbReference>
<keyword evidence="4" id="KW-1185">Reference proteome</keyword>
<dbReference type="InterPro" id="IPR019967">
    <property type="entry name" value="F420-dep_enz_PPOX_Rv0121"/>
</dbReference>
<evidence type="ECO:0000313" key="3">
    <source>
        <dbReference type="EMBL" id="SDJ03739.1"/>
    </source>
</evidence>